<dbReference type="AlphaFoldDB" id="A0A5A9PHY4"/>
<keyword evidence="1" id="KW-0808">Transferase</keyword>
<gene>
    <name evidence="4" type="ORF">E1301_Tti020106</name>
</gene>
<organism evidence="4 5">
    <name type="scientific">Triplophysa tibetana</name>
    <dbReference type="NCBI Taxonomy" id="1572043"/>
    <lineage>
        <taxon>Eukaryota</taxon>
        <taxon>Metazoa</taxon>
        <taxon>Chordata</taxon>
        <taxon>Craniata</taxon>
        <taxon>Vertebrata</taxon>
        <taxon>Euteleostomi</taxon>
        <taxon>Actinopterygii</taxon>
        <taxon>Neopterygii</taxon>
        <taxon>Teleostei</taxon>
        <taxon>Ostariophysi</taxon>
        <taxon>Cypriniformes</taxon>
        <taxon>Nemacheilidae</taxon>
        <taxon>Triplophysa</taxon>
    </lineage>
</organism>
<dbReference type="InterPro" id="IPR000569">
    <property type="entry name" value="HECT_dom"/>
</dbReference>
<proteinExistence type="predicted"/>
<name>A0A5A9PHY4_9TELE</name>
<comment type="caution">
    <text evidence="4">The sequence shown here is derived from an EMBL/GenBank/DDBJ whole genome shotgun (WGS) entry which is preliminary data.</text>
</comment>
<dbReference type="Proteomes" id="UP000324632">
    <property type="component" value="Chromosome 5"/>
</dbReference>
<dbReference type="SUPFAM" id="SSF56204">
    <property type="entry name" value="Hect, E3 ligase catalytic domain"/>
    <property type="match status" value="1"/>
</dbReference>
<dbReference type="GO" id="GO:0004842">
    <property type="term" value="F:ubiquitin-protein transferase activity"/>
    <property type="evidence" value="ECO:0007669"/>
    <property type="project" value="InterPro"/>
</dbReference>
<reference evidence="4 5" key="1">
    <citation type="journal article" date="2019" name="Mol. Ecol. Resour.">
        <title>Chromosome-level genome assembly of Triplophysa tibetana, a fish adapted to the harsh high-altitude environment of the Tibetan Plateau.</title>
        <authorList>
            <person name="Yang X."/>
            <person name="Liu H."/>
            <person name="Ma Z."/>
            <person name="Zou Y."/>
            <person name="Zou M."/>
            <person name="Mao Y."/>
            <person name="Li X."/>
            <person name="Wang H."/>
            <person name="Chen T."/>
            <person name="Wang W."/>
            <person name="Yang R."/>
        </authorList>
    </citation>
    <scope>NUCLEOTIDE SEQUENCE [LARGE SCALE GENOMIC DNA]</scope>
    <source>
        <strain evidence="4">TTIB1903HZAU</strain>
        <tissue evidence="4">Muscle</tissue>
    </source>
</reference>
<evidence type="ECO:0000256" key="2">
    <source>
        <dbReference type="ARBA" id="ARBA00022786"/>
    </source>
</evidence>
<dbReference type="EMBL" id="SOYY01000005">
    <property type="protein sequence ID" value="KAA0721503.1"/>
    <property type="molecule type" value="Genomic_DNA"/>
</dbReference>
<evidence type="ECO:0000313" key="5">
    <source>
        <dbReference type="Proteomes" id="UP000324632"/>
    </source>
</evidence>
<keyword evidence="2" id="KW-0833">Ubl conjugation pathway</keyword>
<dbReference type="Pfam" id="PF00632">
    <property type="entry name" value="HECT"/>
    <property type="match status" value="1"/>
</dbReference>
<dbReference type="Gene3D" id="3.30.2410.10">
    <property type="entry name" value="Hect, E3 ligase catalytic domain"/>
    <property type="match status" value="1"/>
</dbReference>
<accession>A0A5A9PHY4</accession>
<evidence type="ECO:0000313" key="4">
    <source>
        <dbReference type="EMBL" id="KAA0721503.1"/>
    </source>
</evidence>
<keyword evidence="5" id="KW-1185">Reference proteome</keyword>
<evidence type="ECO:0000256" key="1">
    <source>
        <dbReference type="ARBA" id="ARBA00022679"/>
    </source>
</evidence>
<sequence length="668" mass="76933">MESEGYSGRQLRSVSNSGKNVIFLVPLQEELDTQTLPYNSAEFAKMPKVPCVTCNTNLPLHLLALHAEECKLNSNVLGRLSAQLKQLKKGFKETGVWPLLSFRPDVLALLFPRESEAEITPQMIYQAIQWPQLQHSADSEDSESDDLQPEKLNLISGFVRTFVEHASPKNLRKLMKFWVGWEVVPRTLNLEIVLSTGQNPFPKAYTCYEHLRLPDHYTSLSAFTADMMPTMGRFKKGQKLKRSNLWEAAGGIENVVKEFQQADILNRNPTYSSEVWSELSLVLFHDDNPKNRHWLWVIWRYKRNGLRHRIHQTAESQVMTQDVTEQGPDDVSPENEGKTFFAISEQQIRKEVNDQVANDTYFAKEDNPYFCPGIITVLFDTYLAIFPLWSGLLLGDLRRYDSQEPDIMKTNKPLQTRDTNCHVEKWFGIVKHSIMPNNKKVRPGRFIRTMFQSLQGRYTEHIMKQNLPQALLMKPVQPKNLEHSHESWLKKNKERISATRSKYFSVPSNIPGPQKKQTMIPNYVTDRKMSPIAMSQCESDGEVLEPMDLCTKEVSVDQEVKFDQYDGIIAAVNRNNVHWQLVMAKQIVEYFPQIPDSITLADSSEMMCQYRKQVAKQILQESGLNDFPGKFVCQFLEDSKEISVVLIILFVVSKDEYCSMCGVKEHPQ</sequence>
<evidence type="ECO:0000259" key="3">
    <source>
        <dbReference type="Pfam" id="PF00632"/>
    </source>
</evidence>
<dbReference type="InterPro" id="IPR035983">
    <property type="entry name" value="Hect_E3_ubiquitin_ligase"/>
</dbReference>
<feature type="domain" description="HECT" evidence="3">
    <location>
        <begin position="79"/>
        <end position="219"/>
    </location>
</feature>
<protein>
    <recommendedName>
        <fullName evidence="3">HECT domain-containing protein</fullName>
    </recommendedName>
</protein>